<evidence type="ECO:0000313" key="3">
    <source>
        <dbReference type="Proteomes" id="UP000489600"/>
    </source>
</evidence>
<comment type="caution">
    <text evidence="2">The sequence shown here is derived from an EMBL/GenBank/DDBJ whole genome shotgun (WGS) entry which is preliminary data.</text>
</comment>
<feature type="compositionally biased region" description="Acidic residues" evidence="1">
    <location>
        <begin position="52"/>
        <end position="63"/>
    </location>
</feature>
<dbReference type="AlphaFoldDB" id="A0A565CQ61"/>
<sequence>MRPLADTPSSVENSDDMEIDPAGDLSGTFPSVQEQIHVDENVHAEPSRLEDELVDTDNESEDTEYGCDKRWLYKIKRYIANGVLPSDKWAARKLRA</sequence>
<dbReference type="OrthoDB" id="1107545at2759"/>
<protein>
    <submittedName>
        <fullName evidence="2">Uncharacterized protein</fullName>
    </submittedName>
</protein>
<reference evidence="2" key="1">
    <citation type="submission" date="2019-07" db="EMBL/GenBank/DDBJ databases">
        <authorList>
            <person name="Dittberner H."/>
        </authorList>
    </citation>
    <scope>NUCLEOTIDE SEQUENCE [LARGE SCALE GENOMIC DNA]</scope>
</reference>
<evidence type="ECO:0000313" key="2">
    <source>
        <dbReference type="EMBL" id="VVB15737.1"/>
    </source>
</evidence>
<evidence type="ECO:0000256" key="1">
    <source>
        <dbReference type="SAM" id="MobiDB-lite"/>
    </source>
</evidence>
<gene>
    <name evidence="2" type="ORF">ANE_LOCUS26181</name>
</gene>
<name>A0A565CQ61_9BRAS</name>
<dbReference type="EMBL" id="CABITT030000008">
    <property type="protein sequence ID" value="VVB15737.1"/>
    <property type="molecule type" value="Genomic_DNA"/>
</dbReference>
<accession>A0A565CQ61</accession>
<dbReference type="Proteomes" id="UP000489600">
    <property type="component" value="Unassembled WGS sequence"/>
</dbReference>
<feature type="region of interest" description="Disordered" evidence="1">
    <location>
        <begin position="1"/>
        <end position="63"/>
    </location>
</feature>
<proteinExistence type="predicted"/>
<keyword evidence="3" id="KW-1185">Reference proteome</keyword>
<feature type="compositionally biased region" description="Basic and acidic residues" evidence="1">
    <location>
        <begin position="36"/>
        <end position="51"/>
    </location>
</feature>
<organism evidence="2 3">
    <name type="scientific">Arabis nemorensis</name>
    <dbReference type="NCBI Taxonomy" id="586526"/>
    <lineage>
        <taxon>Eukaryota</taxon>
        <taxon>Viridiplantae</taxon>
        <taxon>Streptophyta</taxon>
        <taxon>Embryophyta</taxon>
        <taxon>Tracheophyta</taxon>
        <taxon>Spermatophyta</taxon>
        <taxon>Magnoliopsida</taxon>
        <taxon>eudicotyledons</taxon>
        <taxon>Gunneridae</taxon>
        <taxon>Pentapetalae</taxon>
        <taxon>rosids</taxon>
        <taxon>malvids</taxon>
        <taxon>Brassicales</taxon>
        <taxon>Brassicaceae</taxon>
        <taxon>Arabideae</taxon>
        <taxon>Arabis</taxon>
    </lineage>
</organism>